<gene>
    <name evidence="2" type="ORF">QA636_30145</name>
</gene>
<reference evidence="2 3" key="1">
    <citation type="submission" date="2023-04" db="EMBL/GenBank/DDBJ databases">
        <title>Australian commercial rhizobial inoculants.</title>
        <authorList>
            <person name="Kohlmeier M.G."/>
            <person name="O'Hara G.W."/>
            <person name="Colombi E."/>
            <person name="Ramsay J.P."/>
            <person name="Terpolilli J."/>
        </authorList>
    </citation>
    <scope>NUCLEOTIDE SEQUENCE [LARGE SCALE GENOMIC DNA]</scope>
    <source>
        <strain evidence="2 3">CB627</strain>
    </source>
</reference>
<feature type="region of interest" description="Disordered" evidence="1">
    <location>
        <begin position="126"/>
        <end position="186"/>
    </location>
</feature>
<feature type="compositionally biased region" description="Low complexity" evidence="1">
    <location>
        <begin position="244"/>
        <end position="265"/>
    </location>
</feature>
<feature type="compositionally biased region" description="Basic residues" evidence="1">
    <location>
        <begin position="148"/>
        <end position="159"/>
    </location>
</feature>
<feature type="compositionally biased region" description="Low complexity" evidence="1">
    <location>
        <begin position="126"/>
        <end position="140"/>
    </location>
</feature>
<accession>A0ABY8J857</accession>
<keyword evidence="3" id="KW-1185">Reference proteome</keyword>
<organism evidence="2 3">
    <name type="scientific">Bradyrhizobium brasilense</name>
    <dbReference type="NCBI Taxonomy" id="1419277"/>
    <lineage>
        <taxon>Bacteria</taxon>
        <taxon>Pseudomonadati</taxon>
        <taxon>Pseudomonadota</taxon>
        <taxon>Alphaproteobacteria</taxon>
        <taxon>Hyphomicrobiales</taxon>
        <taxon>Nitrobacteraceae</taxon>
        <taxon>Bradyrhizobium</taxon>
    </lineage>
</organism>
<feature type="compositionally biased region" description="Basic and acidic residues" evidence="1">
    <location>
        <begin position="160"/>
        <end position="175"/>
    </location>
</feature>
<feature type="region of interest" description="Disordered" evidence="1">
    <location>
        <begin position="244"/>
        <end position="275"/>
    </location>
</feature>
<evidence type="ECO:0000313" key="3">
    <source>
        <dbReference type="Proteomes" id="UP001221546"/>
    </source>
</evidence>
<sequence>MPDDHEFVISILQQDRAEDRPQRIAPAGFQTSRLITPIGPTSIGAAAVDGPLGRNCPAFAPGCPKIPFFCPGVDTQRGLFSPLGGRHGEIIKMKIKASGRLALMVATGLTGLLVCLAAPLPAHAAGSDASASKSDSATTEKSAEQSSRHGRRSARHRSSRTADKTADKSDSKKATNNDAGRVTSAGIPATVANANAELTSGDDNAAATPVKANVLIAAADKPADQSDGNVVASDQLNEVDRALQQEQPAEQPQPAQPQTAQQEASPAPPPTVAVAAPKPAPVLASSDSASWDQTSLIGKIFIGFGALLTVASAARMFMA</sequence>
<proteinExistence type="predicted"/>
<evidence type="ECO:0000313" key="2">
    <source>
        <dbReference type="EMBL" id="WFU61734.1"/>
    </source>
</evidence>
<dbReference type="RefSeq" id="WP_246786897.1">
    <property type="nucleotide sequence ID" value="NZ_CP121646.1"/>
</dbReference>
<name>A0ABY8J857_9BRAD</name>
<dbReference type="EMBL" id="CP121646">
    <property type="protein sequence ID" value="WFU61734.1"/>
    <property type="molecule type" value="Genomic_DNA"/>
</dbReference>
<protein>
    <submittedName>
        <fullName evidence="2">Uncharacterized protein</fullName>
    </submittedName>
</protein>
<evidence type="ECO:0000256" key="1">
    <source>
        <dbReference type="SAM" id="MobiDB-lite"/>
    </source>
</evidence>
<dbReference type="Proteomes" id="UP001221546">
    <property type="component" value="Chromosome"/>
</dbReference>